<dbReference type="AlphaFoldDB" id="A0A8J1XK87"/>
<sequence length="117" mass="13039">TRKSNVVEVSLIFSKHSFKMMCGGPSDVKEADADVQRIIEQVRDSLEEKAGVKFTEFVAVHYKTQVVAGTNYFVKIRTNGDEHTHARIFQSLPHAGSTLEAHSVLTGKTLADPLEYF</sequence>
<dbReference type="OrthoDB" id="2429551at2759"/>
<dbReference type="Proteomes" id="UP000749559">
    <property type="component" value="Unassembled WGS sequence"/>
</dbReference>
<dbReference type="GO" id="GO:0005829">
    <property type="term" value="C:cytosol"/>
    <property type="evidence" value="ECO:0007669"/>
    <property type="project" value="TreeGrafter"/>
</dbReference>
<evidence type="ECO:0000256" key="4">
    <source>
        <dbReference type="ARBA" id="ARBA00022690"/>
    </source>
</evidence>
<evidence type="ECO:0000256" key="2">
    <source>
        <dbReference type="ARBA" id="ARBA00009403"/>
    </source>
</evidence>
<evidence type="ECO:0000256" key="5">
    <source>
        <dbReference type="ARBA" id="ARBA00022704"/>
    </source>
</evidence>
<dbReference type="Gene3D" id="3.10.450.10">
    <property type="match status" value="1"/>
</dbReference>
<dbReference type="PRINTS" id="PR00295">
    <property type="entry name" value="STEFINA"/>
</dbReference>
<evidence type="ECO:0000313" key="6">
    <source>
        <dbReference type="EMBL" id="CAH1798290.1"/>
    </source>
</evidence>
<dbReference type="EMBL" id="CAIIXF020000011">
    <property type="protein sequence ID" value="CAH1798290.1"/>
    <property type="molecule type" value="Genomic_DNA"/>
</dbReference>
<dbReference type="SMART" id="SM00043">
    <property type="entry name" value="CY"/>
    <property type="match status" value="1"/>
</dbReference>
<comment type="caution">
    <text evidence="6">The sequence shown here is derived from an EMBL/GenBank/DDBJ whole genome shotgun (WGS) entry which is preliminary data.</text>
</comment>
<dbReference type="GO" id="GO:0004869">
    <property type="term" value="F:cysteine-type endopeptidase inhibitor activity"/>
    <property type="evidence" value="ECO:0007669"/>
    <property type="project" value="UniProtKB-KW"/>
</dbReference>
<keyword evidence="5" id="KW-0789">Thiol protease inhibitor</keyword>
<dbReference type="CDD" id="cd00042">
    <property type="entry name" value="CY"/>
    <property type="match status" value="1"/>
</dbReference>
<evidence type="ECO:0000256" key="3">
    <source>
        <dbReference type="ARBA" id="ARBA00022490"/>
    </source>
</evidence>
<dbReference type="SUPFAM" id="SSF54403">
    <property type="entry name" value="Cystatin/monellin"/>
    <property type="match status" value="1"/>
</dbReference>
<dbReference type="InterPro" id="IPR001713">
    <property type="entry name" value="Prot_inh_stefin"/>
</dbReference>
<dbReference type="InterPro" id="IPR046350">
    <property type="entry name" value="Cystatin_sf"/>
</dbReference>
<evidence type="ECO:0000313" key="7">
    <source>
        <dbReference type="Proteomes" id="UP000749559"/>
    </source>
</evidence>
<accession>A0A8J1XK87</accession>
<gene>
    <name evidence="6" type="ORF">OFUS_LOCUS22448</name>
</gene>
<dbReference type="Pfam" id="PF00031">
    <property type="entry name" value="Cystatin"/>
    <property type="match status" value="1"/>
</dbReference>
<dbReference type="PANTHER" id="PTHR11414:SF21">
    <property type="entry name" value="CYSTATIN 14A, TANDEM DUPLICATE 1-RELATED"/>
    <property type="match status" value="1"/>
</dbReference>
<evidence type="ECO:0000256" key="1">
    <source>
        <dbReference type="ARBA" id="ARBA00004496"/>
    </source>
</evidence>
<name>A0A8J1XK87_OWEFU</name>
<protein>
    <submittedName>
        <fullName evidence="6">Uncharacterized protein</fullName>
    </submittedName>
</protein>
<dbReference type="FunFam" id="3.10.450.10:FF:000001">
    <property type="entry name" value="Cystatin-A"/>
    <property type="match status" value="1"/>
</dbReference>
<proteinExistence type="inferred from homology"/>
<comment type="similarity">
    <text evidence="2">Belongs to the cystatin family.</text>
</comment>
<reference evidence="6" key="1">
    <citation type="submission" date="2022-03" db="EMBL/GenBank/DDBJ databases">
        <authorList>
            <person name="Martin C."/>
        </authorList>
    </citation>
    <scope>NUCLEOTIDE SEQUENCE</scope>
</reference>
<comment type="subcellular location">
    <subcellularLocation>
        <location evidence="1">Cytoplasm</location>
    </subcellularLocation>
</comment>
<organism evidence="6 7">
    <name type="scientific">Owenia fusiformis</name>
    <name type="common">Polychaete worm</name>
    <dbReference type="NCBI Taxonomy" id="6347"/>
    <lineage>
        <taxon>Eukaryota</taxon>
        <taxon>Metazoa</taxon>
        <taxon>Spiralia</taxon>
        <taxon>Lophotrochozoa</taxon>
        <taxon>Annelida</taxon>
        <taxon>Polychaeta</taxon>
        <taxon>Sedentaria</taxon>
        <taxon>Canalipalpata</taxon>
        <taxon>Sabellida</taxon>
        <taxon>Oweniida</taxon>
        <taxon>Oweniidae</taxon>
        <taxon>Owenia</taxon>
    </lineage>
</organism>
<feature type="non-terminal residue" evidence="6">
    <location>
        <position position="1"/>
    </location>
</feature>
<dbReference type="InterPro" id="IPR000010">
    <property type="entry name" value="Cystatin_dom"/>
</dbReference>
<dbReference type="PANTHER" id="PTHR11414">
    <property type="entry name" value="CYSTATIN FAMILY MEMBER"/>
    <property type="match status" value="1"/>
</dbReference>
<keyword evidence="4" id="KW-0646">Protease inhibitor</keyword>
<keyword evidence="7" id="KW-1185">Reference proteome</keyword>
<keyword evidence="3" id="KW-0963">Cytoplasm</keyword>